<evidence type="ECO:0000313" key="7">
    <source>
        <dbReference type="EMBL" id="QTH73049.1"/>
    </source>
</evidence>
<feature type="transmembrane region" description="Helical" evidence="6">
    <location>
        <begin position="268"/>
        <end position="286"/>
    </location>
</feature>
<feature type="transmembrane region" description="Helical" evidence="6">
    <location>
        <begin position="372"/>
        <end position="394"/>
    </location>
</feature>
<evidence type="ECO:0000256" key="4">
    <source>
        <dbReference type="ARBA" id="ARBA00022989"/>
    </source>
</evidence>
<geneLocation type="plasmid" evidence="7 8">
    <name>unnamed5</name>
</geneLocation>
<feature type="transmembrane region" description="Helical" evidence="6">
    <location>
        <begin position="217"/>
        <end position="236"/>
    </location>
</feature>
<feature type="transmembrane region" description="Helical" evidence="6">
    <location>
        <begin position="414"/>
        <end position="434"/>
    </location>
</feature>
<evidence type="ECO:0000256" key="6">
    <source>
        <dbReference type="SAM" id="Phobius"/>
    </source>
</evidence>
<keyword evidence="2" id="KW-0813">Transport</keyword>
<feature type="transmembrane region" description="Helical" evidence="6">
    <location>
        <begin position="84"/>
        <end position="102"/>
    </location>
</feature>
<evidence type="ECO:0000256" key="3">
    <source>
        <dbReference type="ARBA" id="ARBA00022692"/>
    </source>
</evidence>
<keyword evidence="7" id="KW-0614">Plasmid</keyword>
<dbReference type="NCBIfam" id="TIGR00785">
    <property type="entry name" value="dass"/>
    <property type="match status" value="1"/>
</dbReference>
<accession>A0A975DJZ8</accession>
<name>A0A975DJZ8_9GAMM</name>
<feature type="transmembrane region" description="Helical" evidence="6">
    <location>
        <begin position="179"/>
        <end position="205"/>
    </location>
</feature>
<evidence type="ECO:0000256" key="2">
    <source>
        <dbReference type="ARBA" id="ARBA00022448"/>
    </source>
</evidence>
<gene>
    <name evidence="7" type="ORF">J5O05_19710</name>
</gene>
<keyword evidence="8" id="KW-1185">Reference proteome</keyword>
<feature type="transmembrane region" description="Helical" evidence="6">
    <location>
        <begin position="60"/>
        <end position="78"/>
    </location>
</feature>
<keyword evidence="5 6" id="KW-0472">Membrane</keyword>
<keyword evidence="3 6" id="KW-0812">Transmembrane</keyword>
<dbReference type="KEGG" id="pxi:J5O05_19710"/>
<feature type="transmembrane region" description="Helical" evidence="6">
    <location>
        <begin position="293"/>
        <end position="313"/>
    </location>
</feature>
<dbReference type="GO" id="GO:0015141">
    <property type="term" value="F:succinate transmembrane transporter activity"/>
    <property type="evidence" value="ECO:0007669"/>
    <property type="project" value="UniProtKB-ARBA"/>
</dbReference>
<dbReference type="PANTHER" id="PTHR10283:SF82">
    <property type="entry name" value="SOLUTE CARRIER FAMILY 13 MEMBER 2"/>
    <property type="match status" value="1"/>
</dbReference>
<dbReference type="GO" id="GO:0005886">
    <property type="term" value="C:plasma membrane"/>
    <property type="evidence" value="ECO:0007669"/>
    <property type="project" value="TreeGrafter"/>
</dbReference>
<proteinExistence type="predicted"/>
<dbReference type="CDD" id="cd01115">
    <property type="entry name" value="SLC13_permease"/>
    <property type="match status" value="1"/>
</dbReference>
<dbReference type="PANTHER" id="PTHR10283">
    <property type="entry name" value="SOLUTE CARRIER FAMILY 13 MEMBER"/>
    <property type="match status" value="1"/>
</dbReference>
<dbReference type="Pfam" id="PF00939">
    <property type="entry name" value="Na_sulph_symp"/>
    <property type="match status" value="1"/>
</dbReference>
<dbReference type="RefSeq" id="WP_208844668.1">
    <property type="nucleotide sequence ID" value="NZ_CP072135.1"/>
</dbReference>
<dbReference type="InterPro" id="IPR031312">
    <property type="entry name" value="Na/sul_symport_CS"/>
</dbReference>
<organism evidence="7 8">
    <name type="scientific">Pseudoalteromonas xiamenensis</name>
    <dbReference type="NCBI Taxonomy" id="882626"/>
    <lineage>
        <taxon>Bacteria</taxon>
        <taxon>Pseudomonadati</taxon>
        <taxon>Pseudomonadota</taxon>
        <taxon>Gammaproteobacteria</taxon>
        <taxon>Alteromonadales</taxon>
        <taxon>Pseudoalteromonadaceae</taxon>
        <taxon>Pseudoalteromonas</taxon>
    </lineage>
</organism>
<dbReference type="InterPro" id="IPR001898">
    <property type="entry name" value="SLC13A/DASS"/>
</dbReference>
<dbReference type="EMBL" id="CP072135">
    <property type="protein sequence ID" value="QTH73049.1"/>
    <property type="molecule type" value="Genomic_DNA"/>
</dbReference>
<feature type="transmembrane region" description="Helical" evidence="6">
    <location>
        <begin position="333"/>
        <end position="351"/>
    </location>
</feature>
<protein>
    <submittedName>
        <fullName evidence="7">SLC13/DASS family transporter</fullName>
    </submittedName>
</protein>
<dbReference type="PROSITE" id="PS01271">
    <property type="entry name" value="NA_SULFATE"/>
    <property type="match status" value="1"/>
</dbReference>
<evidence type="ECO:0000313" key="8">
    <source>
        <dbReference type="Proteomes" id="UP000664904"/>
    </source>
</evidence>
<keyword evidence="4 6" id="KW-1133">Transmembrane helix</keyword>
<dbReference type="Proteomes" id="UP000664904">
    <property type="component" value="Plasmid unnamed5"/>
</dbReference>
<reference evidence="7" key="1">
    <citation type="submission" date="2021-03" db="EMBL/GenBank/DDBJ databases">
        <title>Complete Genome of Pseudoalteromonas xiamenensis STKMTI.2, a new potential marine bacterium producing anti-Vibrio compounds.</title>
        <authorList>
            <person name="Handayani D.P."/>
            <person name="Isnansetyo A."/>
            <person name="Istiqomah I."/>
            <person name="Jumina J."/>
        </authorList>
    </citation>
    <scope>NUCLEOTIDE SEQUENCE</scope>
    <source>
        <strain evidence="7">STKMTI.2</strain>
        <plasmid evidence="7">unnamed5</plasmid>
    </source>
</reference>
<comment type="subcellular location">
    <subcellularLocation>
        <location evidence="1">Membrane</location>
        <topology evidence="1">Multi-pass membrane protein</topology>
    </subcellularLocation>
</comment>
<sequence>MESKNNFYVQLICLLLGPLCLAFTLVAGAPEGMTDVAWRTTGLALWMGIWWVSEAVPIPVTSLLPLVVVPMTGIASISSASASYSHPLIFLFLGGFLLSIAMEKWSLHQRIALHTMVRSGNNPAVQILAMMTVSAGLSMWINNTATTLMMLPIALSVIHVLEKKGVDVDNYAKSLLLGIAYSASIGGVATIIGTAPNALMVAFLADSYHIKIGFAEWIAMGLPFAILLVLIGWWWLTRLAFPLAGYSKSCFETNVFKRQLIDLGPMHFAEKQVLFVFLFAAIAWVLRPLLVKWTGLAITDTGIAMMASLLLFILPSDNTFQQRVMYWRDAQSVPWGILLLFGGGLSLAAQIKQSGLANYVAQSLSQLDTMPVVVGIILVTTLITFLTEITSNTATAAGFLPLLAPVAMELSGSPLVWVIPAAMAASCAFMMPVATPPNAIVFGSEKLTIRDMVRAGFAMNIIAITVISMLTIFVASNVFGFDV</sequence>
<evidence type="ECO:0000256" key="5">
    <source>
        <dbReference type="ARBA" id="ARBA00023136"/>
    </source>
</evidence>
<feature type="transmembrane region" description="Helical" evidence="6">
    <location>
        <begin position="7"/>
        <end position="30"/>
    </location>
</feature>
<dbReference type="AlphaFoldDB" id="A0A975DJZ8"/>
<feature type="transmembrane region" description="Helical" evidence="6">
    <location>
        <begin position="455"/>
        <end position="479"/>
    </location>
</feature>
<evidence type="ECO:0000256" key="1">
    <source>
        <dbReference type="ARBA" id="ARBA00004141"/>
    </source>
</evidence>